<evidence type="ECO:0000256" key="3">
    <source>
        <dbReference type="ARBA" id="ARBA00022573"/>
    </source>
</evidence>
<evidence type="ECO:0000256" key="4">
    <source>
        <dbReference type="ARBA" id="ARBA00022598"/>
    </source>
</evidence>
<comment type="domain">
    <text evidence="9">Comprises of two domains. The C-terminal domain contains the binding site for glutamine and catalyzes the hydrolysis of this substrate to glutamate and ammonia. The N-terminal domain is anticipated to bind ATP and cobyrinate and catalyzes the ultimate synthesis of the diamide product. The ammonia produced via the glutaminase domain is probably translocated to the adjacent domain via a molecular tunnel, where it reacts with an activated intermediate.</text>
</comment>
<comment type="cofactor">
    <cofactor evidence="1 9">
        <name>Mg(2+)</name>
        <dbReference type="ChEBI" id="CHEBI:18420"/>
    </cofactor>
</comment>
<dbReference type="InterPro" id="IPR029062">
    <property type="entry name" value="Class_I_gatase-like"/>
</dbReference>
<dbReference type="Gene3D" id="3.40.50.300">
    <property type="entry name" value="P-loop containing nucleotide triphosphate hydrolases"/>
    <property type="match status" value="1"/>
</dbReference>
<evidence type="ECO:0000256" key="1">
    <source>
        <dbReference type="ARBA" id="ARBA00001946"/>
    </source>
</evidence>
<keyword evidence="6 9" id="KW-0067">ATP-binding</keyword>
<evidence type="ECO:0000313" key="12">
    <source>
        <dbReference type="EMBL" id="QDO97161.1"/>
    </source>
</evidence>
<evidence type="ECO:0000313" key="13">
    <source>
        <dbReference type="Proteomes" id="UP000317496"/>
    </source>
</evidence>
<gene>
    <name evidence="9" type="primary">cbiA</name>
    <name evidence="12" type="ORF">FNB15_07705</name>
</gene>
<comment type="miscellaneous">
    <text evidence="9">The a and c carboxylates of cobyrinate are activated for nucleophilic attack via formation of a phosphorylated intermediate by ATP. CbiA catalyzes first the amidation of the c-carboxylate, and then that of the a-carboxylate.</text>
</comment>
<proteinExistence type="inferred from homology"/>
<organism evidence="12 13">
    <name type="scientific">Ferrovibrio terrae</name>
    <dbReference type="NCBI Taxonomy" id="2594003"/>
    <lineage>
        <taxon>Bacteria</taxon>
        <taxon>Pseudomonadati</taxon>
        <taxon>Pseudomonadota</taxon>
        <taxon>Alphaproteobacteria</taxon>
        <taxon>Rhodospirillales</taxon>
        <taxon>Rhodospirillaceae</taxon>
        <taxon>Ferrovibrio</taxon>
    </lineage>
</organism>
<feature type="active site" description="Nucleophile" evidence="9">
    <location>
        <position position="327"/>
    </location>
</feature>
<keyword evidence="13" id="KW-1185">Reference proteome</keyword>
<evidence type="ECO:0000256" key="5">
    <source>
        <dbReference type="ARBA" id="ARBA00022741"/>
    </source>
</evidence>
<dbReference type="GO" id="GO:0005524">
    <property type="term" value="F:ATP binding"/>
    <property type="evidence" value="ECO:0007669"/>
    <property type="project" value="UniProtKB-UniRule"/>
</dbReference>
<keyword evidence="5 9" id="KW-0547">Nucleotide-binding</keyword>
<dbReference type="NCBIfam" id="TIGR00379">
    <property type="entry name" value="cobB"/>
    <property type="match status" value="1"/>
</dbReference>
<protein>
    <recommendedName>
        <fullName evidence="9">Cobyrinate a,c-diamide synthase</fullName>
        <ecNumber evidence="9">6.3.5.11</ecNumber>
    </recommendedName>
    <alternativeName>
        <fullName evidence="9">Cobyrinic acid a,c-diamide synthetase</fullName>
    </alternativeName>
</protein>
<dbReference type="PROSITE" id="PS51274">
    <property type="entry name" value="GATASE_COBBQ"/>
    <property type="match status" value="1"/>
</dbReference>
<evidence type="ECO:0000256" key="9">
    <source>
        <dbReference type="HAMAP-Rule" id="MF_00027"/>
    </source>
</evidence>
<dbReference type="GO" id="GO:0009236">
    <property type="term" value="P:cobalamin biosynthetic process"/>
    <property type="evidence" value="ECO:0007669"/>
    <property type="project" value="UniProtKB-UniRule"/>
</dbReference>
<dbReference type="InterPro" id="IPR011698">
    <property type="entry name" value="GATase_3"/>
</dbReference>
<keyword evidence="4 9" id="KW-0436">Ligase</keyword>
<evidence type="ECO:0000256" key="7">
    <source>
        <dbReference type="ARBA" id="ARBA00022842"/>
    </source>
</evidence>
<dbReference type="InterPro" id="IPR002586">
    <property type="entry name" value="CobQ/CobB/MinD/ParA_Nub-bd_dom"/>
</dbReference>
<feature type="domain" description="CobQ/CobB/MinD/ParA nucleotide binding" evidence="10">
    <location>
        <begin position="6"/>
        <end position="186"/>
    </location>
</feature>
<dbReference type="PANTHER" id="PTHR43873:SF1">
    <property type="entry name" value="COBYRINATE A,C-DIAMIDE SYNTHASE"/>
    <property type="match status" value="1"/>
</dbReference>
<feature type="domain" description="CobB/CobQ-like glutamine amidotransferase" evidence="11">
    <location>
        <begin position="245"/>
        <end position="433"/>
    </location>
</feature>
<evidence type="ECO:0000256" key="6">
    <source>
        <dbReference type="ARBA" id="ARBA00022840"/>
    </source>
</evidence>
<dbReference type="SUPFAM" id="SSF52540">
    <property type="entry name" value="P-loop containing nucleoside triphosphate hydrolases"/>
    <property type="match status" value="1"/>
</dbReference>
<accession>A0A516H053</accession>
<dbReference type="HAMAP" id="MF_00027">
    <property type="entry name" value="CobB_CbiA"/>
    <property type="match status" value="1"/>
</dbReference>
<dbReference type="EC" id="6.3.5.11" evidence="9"/>
<dbReference type="Proteomes" id="UP000317496">
    <property type="component" value="Chromosome"/>
</dbReference>
<comment type="similarity">
    <text evidence="9">Belongs to the CobB/CbiA family.</text>
</comment>
<evidence type="ECO:0000256" key="2">
    <source>
        <dbReference type="ARBA" id="ARBA00006205"/>
    </source>
</evidence>
<dbReference type="AlphaFoldDB" id="A0A516H053"/>
<feature type="site" description="Increases nucleophilicity of active site Cys" evidence="9">
    <location>
        <position position="431"/>
    </location>
</feature>
<reference evidence="12 13" key="1">
    <citation type="submission" date="2019-07" db="EMBL/GenBank/DDBJ databases">
        <title>Genome sequencing for Ferrovibrio sp. K5.</title>
        <authorList>
            <person name="Park S.-J."/>
        </authorList>
    </citation>
    <scope>NUCLEOTIDE SEQUENCE [LARGE SCALE GENOMIC DNA]</scope>
    <source>
        <strain evidence="12 13">K5</strain>
    </source>
</reference>
<comment type="catalytic activity">
    <reaction evidence="9">
        <text>cob(II)yrinate + 2 L-glutamine + 2 ATP + 2 H2O = cob(II)yrinate a,c diamide + 2 L-glutamate + 2 ADP + 2 phosphate + 2 H(+)</text>
        <dbReference type="Rhea" id="RHEA:26289"/>
        <dbReference type="ChEBI" id="CHEBI:15377"/>
        <dbReference type="ChEBI" id="CHEBI:15378"/>
        <dbReference type="ChEBI" id="CHEBI:29985"/>
        <dbReference type="ChEBI" id="CHEBI:30616"/>
        <dbReference type="ChEBI" id="CHEBI:43474"/>
        <dbReference type="ChEBI" id="CHEBI:58359"/>
        <dbReference type="ChEBI" id="CHEBI:58537"/>
        <dbReference type="ChEBI" id="CHEBI:58894"/>
        <dbReference type="ChEBI" id="CHEBI:456216"/>
        <dbReference type="EC" id="6.3.5.11"/>
    </reaction>
</comment>
<dbReference type="UniPathway" id="UPA00148">
    <property type="reaction ID" value="UER00231"/>
</dbReference>
<comment type="pathway">
    <text evidence="9">Cofactor biosynthesis; adenosylcobalamin biosynthesis; cob(II)yrinate a,c-diamide from sirohydrochlorin (anaerobic route): step 10/10.</text>
</comment>
<evidence type="ECO:0000259" key="10">
    <source>
        <dbReference type="Pfam" id="PF01656"/>
    </source>
</evidence>
<dbReference type="KEGG" id="fer:FNB15_07705"/>
<evidence type="ECO:0000256" key="8">
    <source>
        <dbReference type="ARBA" id="ARBA00022962"/>
    </source>
</evidence>
<dbReference type="InterPro" id="IPR004484">
    <property type="entry name" value="CbiA/CobB_synth"/>
</dbReference>
<dbReference type="OrthoDB" id="9764035at2"/>
<dbReference type="RefSeq" id="WP_144068142.1">
    <property type="nucleotide sequence ID" value="NZ_CP041636.1"/>
</dbReference>
<keyword evidence="8 9" id="KW-0315">Glutamine amidotransferase</keyword>
<dbReference type="Pfam" id="PF07685">
    <property type="entry name" value="GATase_3"/>
    <property type="match status" value="1"/>
</dbReference>
<comment type="similarity">
    <text evidence="2">Belongs to the CobB/CobQ family. CobQ subfamily.</text>
</comment>
<dbReference type="PANTHER" id="PTHR43873">
    <property type="entry name" value="COBYRINATE A,C-DIAMIDE SYNTHASE"/>
    <property type="match status" value="1"/>
</dbReference>
<name>A0A516H053_9PROT</name>
<dbReference type="Gene3D" id="3.40.50.880">
    <property type="match status" value="1"/>
</dbReference>
<dbReference type="Pfam" id="PF01656">
    <property type="entry name" value="CbiA"/>
    <property type="match status" value="1"/>
</dbReference>
<keyword evidence="3 9" id="KW-0169">Cobalamin biosynthesis</keyword>
<keyword evidence="7 9" id="KW-0460">Magnesium</keyword>
<dbReference type="InterPro" id="IPR027417">
    <property type="entry name" value="P-loop_NTPase"/>
</dbReference>
<dbReference type="GO" id="GO:0042242">
    <property type="term" value="F:cobyrinic acid a,c-diamide synthase activity"/>
    <property type="evidence" value="ECO:0007669"/>
    <property type="project" value="UniProtKB-UniRule"/>
</dbReference>
<sequence>MPGGLVIGAPASGSGKTTVTLALLRLLAREGRIVAPFKTGPDYIDGAFHRAAGAGRPCYNLDPFAMRPDTIAAAITTGAQDVDLAIIEGVMGLFDGAASGTGSTADLAAMLGLPVILVIDAARQSQSVAALAHGFRSLRQDVTVAGVILNRVASPRHEALLRAALQQIDMPVLAALPPQGDLALPGRHLGLVQAGEHTDLDFFLDTAADWLHRHLDRAMLEHIVRPLAVQAETVLCPLPPLGQHIAVARDTAFAFSYPHLLQGWRSQGAELSFFSPLQDEAPAQDCDAIFLPGGYPELHAGRLAGNAALLQALRAAAMRNVAIYGECGGFMLLGRSLTDADGHEHAMAGLLPVATSFAQRKRQLGYRRITALADSPLGAKGSRFRGHEFHYSMQIGDSSNTMPLFSAEDATGTALGPSGCRKGNVFGSYLHLIDRE</sequence>
<comment type="function">
    <text evidence="9">Catalyzes the ATP-dependent amidation of the two carboxylate groups at positions a and c of cobyrinate, using either L-glutamine or ammonia as the nitrogen source.</text>
</comment>
<dbReference type="SUPFAM" id="SSF52317">
    <property type="entry name" value="Class I glutamine amidotransferase-like"/>
    <property type="match status" value="1"/>
</dbReference>
<evidence type="ECO:0000259" key="11">
    <source>
        <dbReference type="Pfam" id="PF07685"/>
    </source>
</evidence>
<dbReference type="EMBL" id="CP041636">
    <property type="protein sequence ID" value="QDO97161.1"/>
    <property type="molecule type" value="Genomic_DNA"/>
</dbReference>
<dbReference type="NCBIfam" id="NF002204">
    <property type="entry name" value="PRK01077.1"/>
    <property type="match status" value="1"/>
</dbReference>